<sequence length="55" mass="5903">MQIGKGFFGKRRLSQPGTSCSDNGKETAGNADTKKAAPNGAAFLKLCHQKEDYLD</sequence>
<reference evidence="2 3" key="1">
    <citation type="submission" date="2019-07" db="EMBL/GenBank/DDBJ databases">
        <title>Whole genome shotgun sequence of Acetobacter tropicalis NBRC 16470.</title>
        <authorList>
            <person name="Hosoyama A."/>
            <person name="Uohara A."/>
            <person name="Ohji S."/>
            <person name="Ichikawa N."/>
        </authorList>
    </citation>
    <scope>NUCLEOTIDE SEQUENCE [LARGE SCALE GENOMIC DNA]</scope>
    <source>
        <strain evidence="2 3">NBRC 16470</strain>
    </source>
</reference>
<feature type="region of interest" description="Disordered" evidence="1">
    <location>
        <begin position="1"/>
        <end position="35"/>
    </location>
</feature>
<dbReference type="Proteomes" id="UP000321800">
    <property type="component" value="Unassembled WGS sequence"/>
</dbReference>
<protein>
    <submittedName>
        <fullName evidence="2">Uncharacterized protein</fullName>
    </submittedName>
</protein>
<comment type="caution">
    <text evidence="2">The sequence shown here is derived from an EMBL/GenBank/DDBJ whole genome shotgun (WGS) entry which is preliminary data.</text>
</comment>
<evidence type="ECO:0000313" key="3">
    <source>
        <dbReference type="Proteomes" id="UP000321800"/>
    </source>
</evidence>
<gene>
    <name evidence="2" type="ORF">ATR01nite_16230</name>
</gene>
<accession>A0A511FNP4</accession>
<evidence type="ECO:0000256" key="1">
    <source>
        <dbReference type="SAM" id="MobiDB-lite"/>
    </source>
</evidence>
<name>A0A511FNP4_9PROT</name>
<evidence type="ECO:0000313" key="2">
    <source>
        <dbReference type="EMBL" id="GEL50548.1"/>
    </source>
</evidence>
<proteinExistence type="predicted"/>
<organism evidence="2 3">
    <name type="scientific">Acetobacter tropicalis</name>
    <dbReference type="NCBI Taxonomy" id="104102"/>
    <lineage>
        <taxon>Bacteria</taxon>
        <taxon>Pseudomonadati</taxon>
        <taxon>Pseudomonadota</taxon>
        <taxon>Alphaproteobacteria</taxon>
        <taxon>Acetobacterales</taxon>
        <taxon>Acetobacteraceae</taxon>
        <taxon>Acetobacter</taxon>
    </lineage>
</organism>
<dbReference type="AlphaFoldDB" id="A0A511FNP4"/>
<dbReference type="EMBL" id="BJVR01000013">
    <property type="protein sequence ID" value="GEL50548.1"/>
    <property type="molecule type" value="Genomic_DNA"/>
</dbReference>